<dbReference type="InterPro" id="IPR056601">
    <property type="entry name" value="Galaxin_dom"/>
</dbReference>
<dbReference type="EMBL" id="CAWYQH010000108">
    <property type="protein sequence ID" value="CAK8689449.1"/>
    <property type="molecule type" value="Genomic_DNA"/>
</dbReference>
<evidence type="ECO:0000313" key="4">
    <source>
        <dbReference type="Proteomes" id="UP001642483"/>
    </source>
</evidence>
<evidence type="ECO:0000259" key="2">
    <source>
        <dbReference type="Pfam" id="PF24748"/>
    </source>
</evidence>
<name>A0ABP0GF70_CLALP</name>
<dbReference type="Proteomes" id="UP001642483">
    <property type="component" value="Unassembled WGS sequence"/>
</dbReference>
<protein>
    <recommendedName>
        <fullName evidence="2">Galaxin-like repeats domain-containing protein</fullName>
    </recommendedName>
</protein>
<dbReference type="Pfam" id="PF24748">
    <property type="entry name" value="Galaxin_repeat"/>
    <property type="match status" value="3"/>
</dbReference>
<feature type="domain" description="Galaxin-like repeats" evidence="2">
    <location>
        <begin position="230"/>
        <end position="356"/>
    </location>
</feature>
<dbReference type="PANTHER" id="PTHR34490:SF1">
    <property type="entry name" value="GALAXIN-LIKE"/>
    <property type="match status" value="1"/>
</dbReference>
<feature type="domain" description="Galaxin-like repeats" evidence="2">
    <location>
        <begin position="536"/>
        <end position="676"/>
    </location>
</feature>
<feature type="domain" description="Galaxin-like repeats" evidence="2">
    <location>
        <begin position="369"/>
        <end position="489"/>
    </location>
</feature>
<reference evidence="3 4" key="1">
    <citation type="submission" date="2024-02" db="EMBL/GenBank/DDBJ databases">
        <authorList>
            <person name="Daric V."/>
            <person name="Darras S."/>
        </authorList>
    </citation>
    <scope>NUCLEOTIDE SEQUENCE [LARGE SCALE GENOMIC DNA]</scope>
</reference>
<proteinExistence type="predicted"/>
<organism evidence="3 4">
    <name type="scientific">Clavelina lepadiformis</name>
    <name type="common">Light-bulb sea squirt</name>
    <name type="synonym">Ascidia lepadiformis</name>
    <dbReference type="NCBI Taxonomy" id="159417"/>
    <lineage>
        <taxon>Eukaryota</taxon>
        <taxon>Metazoa</taxon>
        <taxon>Chordata</taxon>
        <taxon>Tunicata</taxon>
        <taxon>Ascidiacea</taxon>
        <taxon>Aplousobranchia</taxon>
        <taxon>Clavelinidae</taxon>
        <taxon>Clavelina</taxon>
    </lineage>
</organism>
<comment type="caution">
    <text evidence="3">The sequence shown here is derived from an EMBL/GenBank/DDBJ whole genome shotgun (WGS) entry which is preliminary data.</text>
</comment>
<evidence type="ECO:0000256" key="1">
    <source>
        <dbReference type="SAM" id="SignalP"/>
    </source>
</evidence>
<evidence type="ECO:0000313" key="3">
    <source>
        <dbReference type="EMBL" id="CAK8689449.1"/>
    </source>
</evidence>
<feature type="signal peptide" evidence="1">
    <location>
        <begin position="1"/>
        <end position="19"/>
    </location>
</feature>
<accession>A0ABP0GF70</accession>
<keyword evidence="1" id="KW-0732">Signal</keyword>
<keyword evidence="4" id="KW-1185">Reference proteome</keyword>
<dbReference type="PANTHER" id="PTHR34490">
    <property type="entry name" value="PROTEIN CBG12054-RELATED"/>
    <property type="match status" value="1"/>
</dbReference>
<feature type="chain" id="PRO_5045863235" description="Galaxin-like repeats domain-containing protein" evidence="1">
    <location>
        <begin position="20"/>
        <end position="694"/>
    </location>
</feature>
<dbReference type="InterPro" id="IPR055284">
    <property type="entry name" value="Galaxin-like"/>
</dbReference>
<gene>
    <name evidence="3" type="ORF">CVLEPA_LOCUS21452</name>
</gene>
<sequence length="694" mass="76262">MAVKLVAFVVAALLVGVHCQDEEISGDGPQIATVQREFGIAACAKHNDDGTITEIEYDTCTSFCCGGEIVNNATGQECCGSIQFGQPYNSRYEHCCEWWTGHGRRHAKTPQNFYSIGCCGTERINWGAQGCCYGHPDPPQVFDWSRDLCCNAHRVPFPPNTRRENAACCGDENAYDRRRQSCPCENGQVIDVPNSRAACCETPDGLKTPYAPSTQICCNGNVAEIDVQFCCGDDGTIGTIGDNVCCDSQLYSVDPPDINKTACCGSKPDPLPYDPNLDVCCNNEVFAIIEDADQCCEETPYNPLKSICCDGNLWSTETEGTECCSQFAFFPDKGSFCCNGDVFLTSDVGGNACCGVGDETDYYFKEDRDFICCGGLLSFLTGDQSECCGTQPYSTETSMCCDDQVFDKSQGTDCCRGNPYFKRDSGSERTICCDNGPAGPFRNPSCCGGNGYDIEGGTLCCGGEVYGKFSWPACCVDVGYDARTHSCCGATVRPNPNRSTQVSCCGETPYDRNTQMCCGGFFNVTIPTGVPPNRAQCCDDQVYDTRDQLCCDGIMYDKADRLTSKCCGVEMYNTTEEICCERPDRTFFLSSLEFGPENTACCDGIVYNKETDYCCDGILDKKPFENTECCAGRPYNRMESICCLFELRPIGSIVPWQRAECCGDKCMYRGPQRCCHDRIYDARNRRTEETCEDF</sequence>